<feature type="transmembrane region" description="Helical" evidence="2">
    <location>
        <begin position="324"/>
        <end position="345"/>
    </location>
</feature>
<keyword evidence="4" id="KW-1185">Reference proteome</keyword>
<dbReference type="InParanoid" id="A0A1Y2GKK9"/>
<feature type="compositionally biased region" description="Low complexity" evidence="1">
    <location>
        <begin position="196"/>
        <end position="211"/>
    </location>
</feature>
<feature type="region of interest" description="Disordered" evidence="1">
    <location>
        <begin position="378"/>
        <end position="483"/>
    </location>
</feature>
<dbReference type="GeneID" id="33572133"/>
<feature type="compositionally biased region" description="Low complexity" evidence="1">
    <location>
        <begin position="300"/>
        <end position="316"/>
    </location>
</feature>
<gene>
    <name evidence="3" type="ORF">BCR41DRAFT_423363</name>
</gene>
<name>A0A1Y2GKK9_9FUNG</name>
<feature type="compositionally biased region" description="Pro residues" evidence="1">
    <location>
        <begin position="212"/>
        <end position="244"/>
    </location>
</feature>
<dbReference type="RefSeq" id="XP_021880052.1">
    <property type="nucleotide sequence ID" value="XM_022030291.1"/>
</dbReference>
<keyword evidence="2" id="KW-0812">Transmembrane</keyword>
<feature type="compositionally biased region" description="Gly residues" evidence="1">
    <location>
        <begin position="280"/>
        <end position="291"/>
    </location>
</feature>
<protein>
    <submittedName>
        <fullName evidence="3">Uncharacterized protein</fullName>
    </submittedName>
</protein>
<accession>A0A1Y2GKK9</accession>
<evidence type="ECO:0000256" key="1">
    <source>
        <dbReference type="SAM" id="MobiDB-lite"/>
    </source>
</evidence>
<proteinExistence type="predicted"/>
<dbReference type="STRING" id="64571.A0A1Y2GKK9"/>
<evidence type="ECO:0000313" key="3">
    <source>
        <dbReference type="EMBL" id="ORZ12187.1"/>
    </source>
</evidence>
<comment type="caution">
    <text evidence="3">The sequence shown here is derived from an EMBL/GenBank/DDBJ whole genome shotgun (WGS) entry which is preliminary data.</text>
</comment>
<dbReference type="OrthoDB" id="2440768at2759"/>
<feature type="compositionally biased region" description="Pro residues" evidence="1">
    <location>
        <begin position="179"/>
        <end position="195"/>
    </location>
</feature>
<evidence type="ECO:0000313" key="4">
    <source>
        <dbReference type="Proteomes" id="UP000193648"/>
    </source>
</evidence>
<dbReference type="Proteomes" id="UP000193648">
    <property type="component" value="Unassembled WGS sequence"/>
</dbReference>
<feature type="region of interest" description="Disordered" evidence="1">
    <location>
        <begin position="179"/>
        <end position="320"/>
    </location>
</feature>
<dbReference type="EMBL" id="MCFF01000026">
    <property type="protein sequence ID" value="ORZ12187.1"/>
    <property type="molecule type" value="Genomic_DNA"/>
</dbReference>
<feature type="compositionally biased region" description="Gly residues" evidence="1">
    <location>
        <begin position="260"/>
        <end position="273"/>
    </location>
</feature>
<sequence length="483" mass="49323">MATQHRQYHVSSIPSKSTLLTTILLCFLCTTYTSTTIISAAPTPAPAPAPANIICTSPSSHQTIQSGKPITLGFSGKGFLELSVISADLICSGSNEAVLALGSKYDAVQTASSKAPSVIITAKQAASALAACPSNKFHVQYTLSSLLDENQIAKCDGILDIQTPPSSIEAEAIELELPIPLPTLPGDPSPEPTQPSSPAATSTQPASEQPQPTTPAPSPPAANPPPTDGNPQPSPSPTTKPPKPSRGSQHPPTVTPPPSGGGGNGGGSGGNKGGSKTSPAGGGGGGGGNGSGPSNPSPTSPDSSSSDLQSDNASSGLSSSTARIAGTSAGIVAAIFVILAVLLVWRKRQQRKSAAFNDLFSDSALNAAKPIFARSNPDEEVAATGGDTLNSNNNNNNGAIGRTGSVLAPMSSPAQPPPLISREPSSNAGAPYEQYDQYDQYDHGYHHQGLDPNGQYTPQREPSYGQPYHQPAYENYGSYNHHG</sequence>
<organism evidence="3 4">
    <name type="scientific">Lobosporangium transversale</name>
    <dbReference type="NCBI Taxonomy" id="64571"/>
    <lineage>
        <taxon>Eukaryota</taxon>
        <taxon>Fungi</taxon>
        <taxon>Fungi incertae sedis</taxon>
        <taxon>Mucoromycota</taxon>
        <taxon>Mortierellomycotina</taxon>
        <taxon>Mortierellomycetes</taxon>
        <taxon>Mortierellales</taxon>
        <taxon>Mortierellaceae</taxon>
        <taxon>Lobosporangium</taxon>
    </lineage>
</organism>
<dbReference type="PRINTS" id="PR01217">
    <property type="entry name" value="PRICHEXTENSN"/>
</dbReference>
<dbReference type="AlphaFoldDB" id="A0A1Y2GKK9"/>
<feature type="compositionally biased region" description="Basic and acidic residues" evidence="1">
    <location>
        <begin position="440"/>
        <end position="449"/>
    </location>
</feature>
<keyword evidence="2" id="KW-0472">Membrane</keyword>
<keyword evidence="2" id="KW-1133">Transmembrane helix</keyword>
<reference evidence="3 4" key="1">
    <citation type="submission" date="2016-07" db="EMBL/GenBank/DDBJ databases">
        <title>Pervasive Adenine N6-methylation of Active Genes in Fungi.</title>
        <authorList>
            <consortium name="DOE Joint Genome Institute"/>
            <person name="Mondo S.J."/>
            <person name="Dannebaum R.O."/>
            <person name="Kuo R.C."/>
            <person name="Labutti K."/>
            <person name="Haridas S."/>
            <person name="Kuo A."/>
            <person name="Salamov A."/>
            <person name="Ahrendt S.R."/>
            <person name="Lipzen A."/>
            <person name="Sullivan W."/>
            <person name="Andreopoulos W.B."/>
            <person name="Clum A."/>
            <person name="Lindquist E."/>
            <person name="Daum C."/>
            <person name="Ramamoorthy G.K."/>
            <person name="Gryganskyi A."/>
            <person name="Culley D."/>
            <person name="Magnuson J.K."/>
            <person name="James T.Y."/>
            <person name="O'Malley M.A."/>
            <person name="Stajich J.E."/>
            <person name="Spatafora J.W."/>
            <person name="Visel A."/>
            <person name="Grigoriev I.V."/>
        </authorList>
    </citation>
    <scope>NUCLEOTIDE SEQUENCE [LARGE SCALE GENOMIC DNA]</scope>
    <source>
        <strain evidence="3 4">NRRL 3116</strain>
    </source>
</reference>
<evidence type="ECO:0000256" key="2">
    <source>
        <dbReference type="SAM" id="Phobius"/>
    </source>
</evidence>